<dbReference type="PANTHER" id="PTHR23331:SF1">
    <property type="entry name" value="WASH COMPLEX SUBUNIT 1"/>
    <property type="match status" value="1"/>
</dbReference>
<gene>
    <name evidence="5" type="ORF">OKA104_LOCUS17847</name>
</gene>
<accession>A0A819ATL8</accession>
<protein>
    <recommendedName>
        <fullName evidence="4">WASH1 WAHD domain-containing protein</fullName>
    </recommendedName>
</protein>
<dbReference type="GO" id="GO:0003779">
    <property type="term" value="F:actin binding"/>
    <property type="evidence" value="ECO:0007669"/>
    <property type="project" value="UniProtKB-KW"/>
</dbReference>
<dbReference type="GO" id="GO:0071203">
    <property type="term" value="C:WASH complex"/>
    <property type="evidence" value="ECO:0007669"/>
    <property type="project" value="InterPro"/>
</dbReference>
<dbReference type="InterPro" id="IPR021854">
    <property type="entry name" value="WASH1_WAHD"/>
</dbReference>
<evidence type="ECO:0000256" key="3">
    <source>
        <dbReference type="SAM" id="MobiDB-lite"/>
    </source>
</evidence>
<feature type="compositionally biased region" description="Acidic residues" evidence="3">
    <location>
        <begin position="496"/>
        <end position="510"/>
    </location>
</feature>
<feature type="region of interest" description="Disordered" evidence="3">
    <location>
        <begin position="403"/>
        <end position="510"/>
    </location>
</feature>
<evidence type="ECO:0000313" key="6">
    <source>
        <dbReference type="Proteomes" id="UP000663881"/>
    </source>
</evidence>
<dbReference type="GO" id="GO:0055037">
    <property type="term" value="C:recycling endosome"/>
    <property type="evidence" value="ECO:0007669"/>
    <property type="project" value="TreeGrafter"/>
</dbReference>
<dbReference type="Proteomes" id="UP000663881">
    <property type="component" value="Unassembled WGS sequence"/>
</dbReference>
<dbReference type="GO" id="GO:0043015">
    <property type="term" value="F:gamma-tubulin binding"/>
    <property type="evidence" value="ECO:0007669"/>
    <property type="project" value="TreeGrafter"/>
</dbReference>
<dbReference type="GO" id="GO:0005829">
    <property type="term" value="C:cytosol"/>
    <property type="evidence" value="ECO:0007669"/>
    <property type="project" value="GOC"/>
</dbReference>
<name>A0A819ATL8_9BILA</name>
<dbReference type="GO" id="GO:0042147">
    <property type="term" value="P:retrograde transport, endosome to Golgi"/>
    <property type="evidence" value="ECO:0007669"/>
    <property type="project" value="TreeGrafter"/>
</dbReference>
<reference evidence="5" key="1">
    <citation type="submission" date="2021-02" db="EMBL/GenBank/DDBJ databases">
        <authorList>
            <person name="Nowell W R."/>
        </authorList>
    </citation>
    <scope>NUCLEOTIDE SEQUENCE</scope>
</reference>
<dbReference type="GO" id="GO:0005769">
    <property type="term" value="C:early endosome"/>
    <property type="evidence" value="ECO:0007669"/>
    <property type="project" value="InterPro"/>
</dbReference>
<feature type="compositionally biased region" description="Basic and acidic residues" evidence="3">
    <location>
        <begin position="484"/>
        <end position="495"/>
    </location>
</feature>
<comment type="similarity">
    <text evidence="1">Belongs to the WASH1 family.</text>
</comment>
<dbReference type="InterPro" id="IPR028290">
    <property type="entry name" value="WASH1"/>
</dbReference>
<evidence type="ECO:0000313" key="5">
    <source>
        <dbReference type="EMBL" id="CAF3789963.1"/>
    </source>
</evidence>
<feature type="region of interest" description="Disordered" evidence="3">
    <location>
        <begin position="329"/>
        <end position="391"/>
    </location>
</feature>
<dbReference type="PANTHER" id="PTHR23331">
    <property type="entry name" value="CXYORF1"/>
    <property type="match status" value="1"/>
</dbReference>
<feature type="compositionally biased region" description="Low complexity" evidence="3">
    <location>
        <begin position="446"/>
        <end position="461"/>
    </location>
</feature>
<dbReference type="AlphaFoldDB" id="A0A819ATL8"/>
<feature type="compositionally biased region" description="Polar residues" evidence="3">
    <location>
        <begin position="368"/>
        <end position="377"/>
    </location>
</feature>
<proteinExistence type="inferred from homology"/>
<feature type="domain" description="WASH1 WAHD" evidence="4">
    <location>
        <begin position="5"/>
        <end position="300"/>
    </location>
</feature>
<organism evidence="5 6">
    <name type="scientific">Adineta steineri</name>
    <dbReference type="NCBI Taxonomy" id="433720"/>
    <lineage>
        <taxon>Eukaryota</taxon>
        <taxon>Metazoa</taxon>
        <taxon>Spiralia</taxon>
        <taxon>Gnathifera</taxon>
        <taxon>Rotifera</taxon>
        <taxon>Eurotatoria</taxon>
        <taxon>Bdelloidea</taxon>
        <taxon>Adinetida</taxon>
        <taxon>Adinetidae</taxon>
        <taxon>Adineta</taxon>
    </lineage>
</organism>
<dbReference type="GO" id="GO:0006887">
    <property type="term" value="P:exocytosis"/>
    <property type="evidence" value="ECO:0007669"/>
    <property type="project" value="TreeGrafter"/>
</dbReference>
<dbReference type="EMBL" id="CAJOAY010001082">
    <property type="protein sequence ID" value="CAF3789963.1"/>
    <property type="molecule type" value="Genomic_DNA"/>
</dbReference>
<dbReference type="GO" id="GO:0034314">
    <property type="term" value="P:Arp2/3 complex-mediated actin nucleation"/>
    <property type="evidence" value="ECO:0007669"/>
    <property type="project" value="InterPro"/>
</dbReference>
<sequence length="510" mass="55675">MSVTQPYTVPIIAGDLRRAELVKQCADTFDYLDAVSQDMFNRIAIRLNVYRAQLNKFDERIQHANAHIDRIKGSKRAIQVHSSARYPVEQKRTSYKSIFECDTENEENKPPVLHYNLFRLNETDDKFIDPNDKGSKSNDDSLIILKQYDNNFIQKTKRSVLNGLGRPPTNIKSVVSFLKYNTQENPYTTPTKIDPLNVGSRIRKQADEPSRPQISETPLPAFYKQMSERPTNGDFGYNPTLGAVPLLSLPDNLPELDNYATFDDNTTVDWTQQQMASIAPSFAISMLPDINDLSSTTTTTTVQIVEPPKPTVPPPPLVDIPAIIPLTSASTSIPTAPPPPPPSAPLLPPPAAPPLPSVVPSVLTTPTVTDESQTSTTNDDDDGDGGNPLLAAIINFGKSGKLKASSKTNKADEGPLPTPSNEQESIMDTLKKRLMQRRGFISGETASPSSSSAAAADKANAVPPPPPSTGGGGFVDSIANIAKAKADELQRRKDDSDNDNNDDDNDEDWE</sequence>
<evidence type="ECO:0000256" key="2">
    <source>
        <dbReference type="ARBA" id="ARBA00023203"/>
    </source>
</evidence>
<dbReference type="GO" id="GO:0043014">
    <property type="term" value="F:alpha-tubulin binding"/>
    <property type="evidence" value="ECO:0007669"/>
    <property type="project" value="InterPro"/>
</dbReference>
<evidence type="ECO:0000256" key="1">
    <source>
        <dbReference type="ARBA" id="ARBA00005602"/>
    </source>
</evidence>
<feature type="compositionally biased region" description="Pro residues" evidence="3">
    <location>
        <begin position="335"/>
        <end position="357"/>
    </location>
</feature>
<keyword evidence="2" id="KW-0009">Actin-binding</keyword>
<comment type="caution">
    <text evidence="5">The sequence shown here is derived from an EMBL/GenBank/DDBJ whole genome shotgun (WGS) entry which is preliminary data.</text>
</comment>
<evidence type="ECO:0000259" key="4">
    <source>
        <dbReference type="Pfam" id="PF11945"/>
    </source>
</evidence>
<dbReference type="GO" id="GO:0032456">
    <property type="term" value="P:endocytic recycling"/>
    <property type="evidence" value="ECO:0007669"/>
    <property type="project" value="TreeGrafter"/>
</dbReference>
<dbReference type="Pfam" id="PF11945">
    <property type="entry name" value="WASH_WAHD"/>
    <property type="match status" value="1"/>
</dbReference>
<feature type="compositionally biased region" description="Low complexity" evidence="3">
    <location>
        <begin position="358"/>
        <end position="367"/>
    </location>
</feature>